<feature type="non-terminal residue" evidence="1">
    <location>
        <position position="165"/>
    </location>
</feature>
<reference evidence="1" key="1">
    <citation type="submission" date="2015-07" db="EMBL/GenBank/DDBJ databases">
        <title>Adaptation to a free-living lifestyle via gene acquisitions in the diplomonad Trepomonas sp. PC1.</title>
        <authorList>
            <person name="Xu F."/>
            <person name="Jerlstrom-Hultqvist J."/>
            <person name="Kolisko M."/>
            <person name="Simpson A.G.B."/>
            <person name="Roger A.J."/>
            <person name="Svard S.G."/>
            <person name="Andersson J.O."/>
        </authorList>
    </citation>
    <scope>NUCLEOTIDE SEQUENCE</scope>
    <source>
        <strain evidence="1">PC1</strain>
    </source>
</reference>
<organism evidence="1">
    <name type="scientific">Trepomonas sp. PC1</name>
    <dbReference type="NCBI Taxonomy" id="1076344"/>
    <lineage>
        <taxon>Eukaryota</taxon>
        <taxon>Metamonada</taxon>
        <taxon>Diplomonadida</taxon>
        <taxon>Hexamitidae</taxon>
        <taxon>Hexamitinae</taxon>
        <taxon>Trepomonas</taxon>
    </lineage>
</organism>
<name>A0A146KGK4_9EUKA</name>
<feature type="non-terminal residue" evidence="1">
    <location>
        <position position="1"/>
    </location>
</feature>
<dbReference type="EMBL" id="GDID01000784">
    <property type="protein sequence ID" value="JAP95822.1"/>
    <property type="molecule type" value="Transcribed_RNA"/>
</dbReference>
<sequence>HTQKTQLKTFLTEVWIQNLKTQLIDVLKTSGKGHFNIYVKSKEVYKQSKLQKLLKRVMLMLCDGLRDLCEQSTDQFVEMFYKQSLWEVESKSFNCVVNKHVDNQDCDLTIYRQPLMAIQLTASMQPHHESDKSIIERLNGQYVVGISPITEEPINLDEEKKEDDK</sequence>
<evidence type="ECO:0000313" key="1">
    <source>
        <dbReference type="EMBL" id="JAP95822.1"/>
    </source>
</evidence>
<proteinExistence type="predicted"/>
<protein>
    <submittedName>
        <fullName evidence="1">Dynein heavy chain</fullName>
    </submittedName>
</protein>
<accession>A0A146KGK4</accession>
<dbReference type="AlphaFoldDB" id="A0A146KGK4"/>
<gene>
    <name evidence="1" type="ORF">TPC1_11047</name>
</gene>